<sequence length="327" mass="35319">MLKSARKEGKREKDPEGRMPLADHLRELRNRLMKAVLAILVVTVVAMIYYKPIAGFLTDPVRESVGCTEGFGRAAENGETCAEITINGLIAPFTIMLKVALTVGVVAASPVWLHQLWAFLAPGLHKHEKKYARAFVGAGVPLFLGGAYLAYLILPKAAATLLDFSPDGTGNLIPLDDFLDIVTRLVIVFGLAFELPLLLVMLNFTGILSGRRLLSWWRAMVLCITIFSAVATPTGDPLTMGALAAPIVLLYFGAVAVCLFNDRRRARSDPYAELDDDEASQIDGPDALEESETVPAPRALPDGEAAGRDGQAGREIPEGRDGYDDAT</sequence>
<evidence type="ECO:0000256" key="7">
    <source>
        <dbReference type="HAMAP-Rule" id="MF_00902"/>
    </source>
</evidence>
<proteinExistence type="inferred from homology"/>
<keyword evidence="7" id="KW-0813">Transport</keyword>
<feature type="transmembrane region" description="Helical" evidence="7">
    <location>
        <begin position="240"/>
        <end position="260"/>
    </location>
</feature>
<keyword evidence="6 7" id="KW-0472">Membrane</keyword>
<feature type="transmembrane region" description="Helical" evidence="7">
    <location>
        <begin position="216"/>
        <end position="234"/>
    </location>
</feature>
<evidence type="ECO:0000256" key="8">
    <source>
        <dbReference type="SAM" id="MobiDB-lite"/>
    </source>
</evidence>
<evidence type="ECO:0000313" key="10">
    <source>
        <dbReference type="Proteomes" id="UP001166784"/>
    </source>
</evidence>
<reference evidence="9" key="1">
    <citation type="submission" date="2022-03" db="EMBL/GenBank/DDBJ databases">
        <authorList>
            <person name="Santos J.D.N."/>
            <person name="Kallscheuer N."/>
            <person name="Jogler C."/>
            <person name="Lage O.M."/>
        </authorList>
    </citation>
    <scope>NUCLEOTIDE SEQUENCE</scope>
    <source>
        <strain evidence="9">M600PL45_2</strain>
    </source>
</reference>
<feature type="region of interest" description="Disordered" evidence="8">
    <location>
        <begin position="271"/>
        <end position="327"/>
    </location>
</feature>
<dbReference type="PANTHER" id="PTHR30371">
    <property type="entry name" value="SEC-INDEPENDENT PROTEIN TRANSLOCASE PROTEIN TATC"/>
    <property type="match status" value="1"/>
</dbReference>
<protein>
    <recommendedName>
        <fullName evidence="7">Sec-independent protein translocase protein TatC</fullName>
    </recommendedName>
</protein>
<dbReference type="Proteomes" id="UP001166784">
    <property type="component" value="Unassembled WGS sequence"/>
</dbReference>
<dbReference type="RefSeq" id="WP_241057261.1">
    <property type="nucleotide sequence ID" value="NZ_JAKWJU010000002.1"/>
</dbReference>
<evidence type="ECO:0000256" key="2">
    <source>
        <dbReference type="ARBA" id="ARBA00022692"/>
    </source>
</evidence>
<accession>A0ABS9SSN3</accession>
<feature type="transmembrane region" description="Helical" evidence="7">
    <location>
        <begin position="134"/>
        <end position="154"/>
    </location>
</feature>
<name>A0ABS9SSN3_9ACTN</name>
<keyword evidence="10" id="KW-1185">Reference proteome</keyword>
<dbReference type="InterPro" id="IPR002033">
    <property type="entry name" value="TatC"/>
</dbReference>
<dbReference type="PRINTS" id="PR01840">
    <property type="entry name" value="TATCFAMILY"/>
</dbReference>
<comment type="subcellular location">
    <subcellularLocation>
        <location evidence="7">Cell membrane</location>
        <topology evidence="7">Multi-pass membrane protein</topology>
    </subcellularLocation>
    <subcellularLocation>
        <location evidence="1">Membrane</location>
        <topology evidence="1">Multi-pass membrane protein</topology>
    </subcellularLocation>
</comment>
<dbReference type="EMBL" id="JAKWJU010000002">
    <property type="protein sequence ID" value="MCH6159297.1"/>
    <property type="molecule type" value="Genomic_DNA"/>
</dbReference>
<keyword evidence="7" id="KW-1003">Cell membrane</keyword>
<feature type="transmembrane region" description="Helical" evidence="7">
    <location>
        <begin position="32"/>
        <end position="50"/>
    </location>
</feature>
<comment type="similarity">
    <text evidence="7">Belongs to the TatC family.</text>
</comment>
<evidence type="ECO:0000313" key="9">
    <source>
        <dbReference type="EMBL" id="MCH6159297.1"/>
    </source>
</evidence>
<evidence type="ECO:0000256" key="6">
    <source>
        <dbReference type="ARBA" id="ARBA00023136"/>
    </source>
</evidence>
<feature type="transmembrane region" description="Helical" evidence="7">
    <location>
        <begin position="95"/>
        <end position="113"/>
    </location>
</feature>
<feature type="compositionally biased region" description="Acidic residues" evidence="8">
    <location>
        <begin position="272"/>
        <end position="292"/>
    </location>
</feature>
<dbReference type="HAMAP" id="MF_00902">
    <property type="entry name" value="TatC"/>
    <property type="match status" value="1"/>
</dbReference>
<dbReference type="NCBIfam" id="TIGR00945">
    <property type="entry name" value="tatC"/>
    <property type="match status" value="1"/>
</dbReference>
<dbReference type="Pfam" id="PF00902">
    <property type="entry name" value="TatC"/>
    <property type="match status" value="1"/>
</dbReference>
<comment type="caution">
    <text evidence="9">The sequence shown here is derived from an EMBL/GenBank/DDBJ whole genome shotgun (WGS) entry which is preliminary data.</text>
</comment>
<evidence type="ECO:0000256" key="3">
    <source>
        <dbReference type="ARBA" id="ARBA00022927"/>
    </source>
</evidence>
<reference evidence="9" key="2">
    <citation type="journal article" date="2023" name="Int. J. Syst. Evol. Microbiol.">
        <title>Streptomyces marispadix sp. nov., isolated from marine beach sediment of the Northern Coast of Portugal.</title>
        <authorList>
            <person name="dos Santos J.D.N."/>
            <person name="Vitorino I.R."/>
            <person name="Kallscheuer N."/>
            <person name="Srivastava A."/>
            <person name="Krautwurst S."/>
            <person name="Marz M."/>
            <person name="Jogler C."/>
            <person name="Lobo Da Cunha A."/>
            <person name="Catita J."/>
            <person name="Goncalves H."/>
            <person name="Gonzalez I."/>
            <person name="Reyes F."/>
            <person name="Lage O.M."/>
        </authorList>
    </citation>
    <scope>NUCLEOTIDE SEQUENCE</scope>
    <source>
        <strain evidence="9">M600PL45_2</strain>
    </source>
</reference>
<comment type="function">
    <text evidence="7">Part of the twin-arginine translocation (Tat) system that transports large folded proteins containing a characteristic twin-arginine motif in their signal peptide across membranes. Together with TatB, TatC is part of a receptor directly interacting with Tat signal peptides.</text>
</comment>
<keyword evidence="5 7" id="KW-0811">Translocation</keyword>
<feature type="compositionally biased region" description="Basic and acidic residues" evidence="8">
    <location>
        <begin position="305"/>
        <end position="327"/>
    </location>
</feature>
<gene>
    <name evidence="7 9" type="primary">tatC</name>
    <name evidence="9" type="ORF">MMA15_02345</name>
</gene>
<evidence type="ECO:0000256" key="1">
    <source>
        <dbReference type="ARBA" id="ARBA00004141"/>
    </source>
</evidence>
<comment type="subunit">
    <text evidence="7">The Tat system comprises two distinct complexes: a TatABC complex, containing multiple copies of TatA, TatB and TatC subunits, and a separate TatA complex, containing only TatA subunits. Substrates initially bind to the TatABC complex, which probably triggers association of the separate TatA complex to form the active translocon.</text>
</comment>
<keyword evidence="3 7" id="KW-0653">Protein transport</keyword>
<keyword evidence="2 7" id="KW-0812">Transmembrane</keyword>
<keyword evidence="4 7" id="KW-1133">Transmembrane helix</keyword>
<organism evidence="9 10">
    <name type="scientific">Streptomyces marispadix</name>
    <dbReference type="NCBI Taxonomy" id="2922868"/>
    <lineage>
        <taxon>Bacteria</taxon>
        <taxon>Bacillati</taxon>
        <taxon>Actinomycetota</taxon>
        <taxon>Actinomycetes</taxon>
        <taxon>Kitasatosporales</taxon>
        <taxon>Streptomycetaceae</taxon>
        <taxon>Streptomyces</taxon>
    </lineage>
</organism>
<evidence type="ECO:0000256" key="5">
    <source>
        <dbReference type="ARBA" id="ARBA00023010"/>
    </source>
</evidence>
<evidence type="ECO:0000256" key="4">
    <source>
        <dbReference type="ARBA" id="ARBA00022989"/>
    </source>
</evidence>
<dbReference type="PANTHER" id="PTHR30371:SF0">
    <property type="entry name" value="SEC-INDEPENDENT PROTEIN TRANSLOCASE PROTEIN TATC, CHLOROPLASTIC-RELATED"/>
    <property type="match status" value="1"/>
</dbReference>
<feature type="transmembrane region" description="Helical" evidence="7">
    <location>
        <begin position="181"/>
        <end position="204"/>
    </location>
</feature>